<reference evidence="12 13" key="1">
    <citation type="submission" date="2014-07" db="EMBL/GenBank/DDBJ databases">
        <title>Genomic and transcriptomic analysis on Apis cerana provide comprehensive insights into honey bee biology.</title>
        <authorList>
            <person name="Diao Q."/>
            <person name="Sun L."/>
            <person name="Zheng H."/>
            <person name="Zheng H."/>
            <person name="Xu S."/>
            <person name="Wang S."/>
            <person name="Zeng Z."/>
            <person name="Hu F."/>
            <person name="Su S."/>
            <person name="Wu J."/>
        </authorList>
    </citation>
    <scope>NUCLEOTIDE SEQUENCE [LARGE SCALE GENOMIC DNA]</scope>
    <source>
        <tissue evidence="12">Pupae without intestine</tissue>
    </source>
</reference>
<dbReference type="OrthoDB" id="8185860at2759"/>
<dbReference type="AlphaFoldDB" id="A0A2A3E7Y2"/>
<dbReference type="GO" id="GO:0005886">
    <property type="term" value="C:plasma membrane"/>
    <property type="evidence" value="ECO:0007669"/>
    <property type="project" value="UniProtKB-SubCell"/>
</dbReference>
<evidence type="ECO:0000256" key="1">
    <source>
        <dbReference type="ARBA" id="ARBA00004651"/>
    </source>
</evidence>
<evidence type="ECO:0000256" key="7">
    <source>
        <dbReference type="ARBA" id="ARBA00023136"/>
    </source>
</evidence>
<evidence type="ECO:0000256" key="4">
    <source>
        <dbReference type="ARBA" id="ARBA00022692"/>
    </source>
</evidence>
<feature type="transmembrane region" description="Helical" evidence="10">
    <location>
        <begin position="413"/>
        <end position="436"/>
    </location>
</feature>
<keyword evidence="7 10" id="KW-0472">Membrane</keyword>
<feature type="transmembrane region" description="Helical" evidence="10">
    <location>
        <begin position="488"/>
        <end position="508"/>
    </location>
</feature>
<sequence length="533" mass="62406">MAICAMICYIMIPFIAQSGSNESERMLPFNMWINLPVSKTPYYEITFFIQATCVYYVGVSYFCFDNIFCIMAIHLAGQFRILRYRFTKLCDMEYENSPAILSKQMHKFYEKFRKCVQHHQALINFYQNLENVYTMITFGQVLVFSVLICLFGCLLGTNSQSVLSKQMHKFYEKFKRCVQHHQTLIDFYQNLENVYTTITLEQVLVFSVLICLFGYQVLVATASFARRFIFVFLLNGSIFLLFMVTYSCNGVMEHSDNVAIGAYSVLWTIMPMDKFGKIFRKDLMIVIRRSRQVCCLTANGFFPVSFCFDNVFCIMAVHLAGQFRILQYRLTKLCDVECEMYKKDSILTNRMPKFYEKFRKCVQHHQALIDFYQNLENVYTRIAFGEMLVYSILICLFGYQVLVATASFARRSIFVFLLSGSTFLLFMVTYSCNGVIEHSDNVAIGAYSALWMIIPMEKFGKTLRKDLIMNVGVWMSDNSDEQRRMKMLFIYTIWMLFCGTIISTRDLYFTLLYNGVKEFDKGGYIRKNNIRIV</sequence>
<feature type="signal peptide" evidence="11">
    <location>
        <begin position="1"/>
        <end position="18"/>
    </location>
</feature>
<evidence type="ECO:0000256" key="3">
    <source>
        <dbReference type="ARBA" id="ARBA00022606"/>
    </source>
</evidence>
<feature type="transmembrane region" description="Helical" evidence="10">
    <location>
        <begin position="203"/>
        <end position="221"/>
    </location>
</feature>
<dbReference type="PANTHER" id="PTHR21137">
    <property type="entry name" value="ODORANT RECEPTOR"/>
    <property type="match status" value="1"/>
</dbReference>
<evidence type="ECO:0000256" key="5">
    <source>
        <dbReference type="ARBA" id="ARBA00022725"/>
    </source>
</evidence>
<evidence type="ECO:0000256" key="8">
    <source>
        <dbReference type="ARBA" id="ARBA00023170"/>
    </source>
</evidence>
<dbReference type="GO" id="GO:0005549">
    <property type="term" value="F:odorant binding"/>
    <property type="evidence" value="ECO:0007669"/>
    <property type="project" value="InterPro"/>
</dbReference>
<keyword evidence="4 10" id="KW-0812">Transmembrane</keyword>
<gene>
    <name evidence="12" type="ORF">APICC_09673</name>
</gene>
<keyword evidence="2" id="KW-1003">Cell membrane</keyword>
<keyword evidence="13" id="KW-1185">Reference proteome</keyword>
<evidence type="ECO:0000256" key="9">
    <source>
        <dbReference type="ARBA" id="ARBA00023224"/>
    </source>
</evidence>
<evidence type="ECO:0000256" key="10">
    <source>
        <dbReference type="SAM" id="Phobius"/>
    </source>
</evidence>
<keyword evidence="6 10" id="KW-1133">Transmembrane helix</keyword>
<dbReference type="GO" id="GO:0007165">
    <property type="term" value="P:signal transduction"/>
    <property type="evidence" value="ECO:0007669"/>
    <property type="project" value="UniProtKB-KW"/>
</dbReference>
<proteinExistence type="predicted"/>
<dbReference type="EMBL" id="KZ288357">
    <property type="protein sequence ID" value="PBC27161.1"/>
    <property type="molecule type" value="Genomic_DNA"/>
</dbReference>
<evidence type="ECO:0000256" key="11">
    <source>
        <dbReference type="SAM" id="SignalP"/>
    </source>
</evidence>
<keyword evidence="5" id="KW-0552">Olfaction</keyword>
<dbReference type="PANTHER" id="PTHR21137:SF35">
    <property type="entry name" value="ODORANT RECEPTOR 19A-RELATED"/>
    <property type="match status" value="1"/>
</dbReference>
<feature type="chain" id="PRO_5013376779" evidence="11">
    <location>
        <begin position="19"/>
        <end position="533"/>
    </location>
</feature>
<name>A0A2A3E7Y2_APICC</name>
<feature type="transmembrane region" description="Helical" evidence="10">
    <location>
        <begin position="132"/>
        <end position="157"/>
    </location>
</feature>
<organism evidence="12 13">
    <name type="scientific">Apis cerana cerana</name>
    <name type="common">Oriental honeybee</name>
    <dbReference type="NCBI Taxonomy" id="94128"/>
    <lineage>
        <taxon>Eukaryota</taxon>
        <taxon>Metazoa</taxon>
        <taxon>Ecdysozoa</taxon>
        <taxon>Arthropoda</taxon>
        <taxon>Hexapoda</taxon>
        <taxon>Insecta</taxon>
        <taxon>Pterygota</taxon>
        <taxon>Neoptera</taxon>
        <taxon>Endopterygota</taxon>
        <taxon>Hymenoptera</taxon>
        <taxon>Apocrita</taxon>
        <taxon>Aculeata</taxon>
        <taxon>Apoidea</taxon>
        <taxon>Anthophila</taxon>
        <taxon>Apidae</taxon>
        <taxon>Apis</taxon>
    </lineage>
</organism>
<evidence type="ECO:0000256" key="2">
    <source>
        <dbReference type="ARBA" id="ARBA00022475"/>
    </source>
</evidence>
<dbReference type="Pfam" id="PF02949">
    <property type="entry name" value="7tm_6"/>
    <property type="match status" value="3"/>
</dbReference>
<evidence type="ECO:0000256" key="6">
    <source>
        <dbReference type="ARBA" id="ARBA00022989"/>
    </source>
</evidence>
<evidence type="ECO:0000313" key="13">
    <source>
        <dbReference type="Proteomes" id="UP000242457"/>
    </source>
</evidence>
<dbReference type="InterPro" id="IPR004117">
    <property type="entry name" value="7tm6_olfct_rcpt"/>
</dbReference>
<dbReference type="STRING" id="94128.A0A2A3E7Y2"/>
<keyword evidence="11" id="KW-0732">Signal</keyword>
<keyword evidence="8 12" id="KW-0675">Receptor</keyword>
<feature type="transmembrane region" description="Helical" evidence="10">
    <location>
        <begin position="228"/>
        <end position="246"/>
    </location>
</feature>
<dbReference type="GO" id="GO:0004984">
    <property type="term" value="F:olfactory receptor activity"/>
    <property type="evidence" value="ECO:0007669"/>
    <property type="project" value="InterPro"/>
</dbReference>
<keyword evidence="9" id="KW-0807">Transducer</keyword>
<comment type="subcellular location">
    <subcellularLocation>
        <location evidence="1">Cell membrane</location>
        <topology evidence="1">Multi-pass membrane protein</topology>
    </subcellularLocation>
</comment>
<evidence type="ECO:0000313" key="12">
    <source>
        <dbReference type="EMBL" id="PBC27161.1"/>
    </source>
</evidence>
<dbReference type="Proteomes" id="UP000242457">
    <property type="component" value="Unassembled WGS sequence"/>
</dbReference>
<accession>A0A2A3E7Y2</accession>
<keyword evidence="3" id="KW-0716">Sensory transduction</keyword>
<protein>
    <submittedName>
        <fullName evidence="12">Odorant receptor</fullName>
    </submittedName>
</protein>
<feature type="transmembrane region" description="Helical" evidence="10">
    <location>
        <begin position="387"/>
        <end position="406"/>
    </location>
</feature>